<sequence>MITELFIFFMFLLHFQLTEIIQYLYYYKTLSSSIIVSSLNNNNYHELTRIITSNLFHNGLQHLLINMISFISIGIPLEEFFGNYDQPHQFNGILYLKVLFYLMIFSGIQSIIYHYIIYLITGNEYFNQVQYCGFSAVLFGLNFITQFLKSNSIYYSLKQVLQHLLYIYIVIPGTSTIGHLAGLLSGVAVIKVIEL</sequence>
<keyword evidence="3" id="KW-0645">Protease</keyword>
<keyword evidence="4 8" id="KW-0812">Transmembrane</keyword>
<evidence type="ECO:0000259" key="9">
    <source>
        <dbReference type="Pfam" id="PF01694"/>
    </source>
</evidence>
<keyword evidence="7 8" id="KW-0472">Membrane</keyword>
<feature type="transmembrane region" description="Helical" evidence="8">
    <location>
        <begin position="125"/>
        <end position="144"/>
    </location>
</feature>
<dbReference type="GO" id="GO:0004252">
    <property type="term" value="F:serine-type endopeptidase activity"/>
    <property type="evidence" value="ECO:0007669"/>
    <property type="project" value="InterPro"/>
</dbReference>
<feature type="transmembrane region" description="Helical" evidence="8">
    <location>
        <begin position="98"/>
        <end position="119"/>
    </location>
</feature>
<dbReference type="EMBL" id="MN740254">
    <property type="protein sequence ID" value="QHT96197.1"/>
    <property type="molecule type" value="Genomic_DNA"/>
</dbReference>
<evidence type="ECO:0000256" key="3">
    <source>
        <dbReference type="ARBA" id="ARBA00022670"/>
    </source>
</evidence>
<proteinExistence type="inferred from homology"/>
<evidence type="ECO:0000313" key="10">
    <source>
        <dbReference type="EMBL" id="QHT96197.1"/>
    </source>
</evidence>
<dbReference type="PANTHER" id="PTHR43066">
    <property type="entry name" value="RHOMBOID-RELATED PROTEIN"/>
    <property type="match status" value="1"/>
</dbReference>
<dbReference type="AlphaFoldDB" id="A0A6C0IWI0"/>
<dbReference type="Pfam" id="PF01694">
    <property type="entry name" value="Rhomboid"/>
    <property type="match status" value="1"/>
</dbReference>
<evidence type="ECO:0000256" key="2">
    <source>
        <dbReference type="ARBA" id="ARBA00009045"/>
    </source>
</evidence>
<dbReference type="GO" id="GO:0006508">
    <property type="term" value="P:proteolysis"/>
    <property type="evidence" value="ECO:0007669"/>
    <property type="project" value="UniProtKB-KW"/>
</dbReference>
<evidence type="ECO:0000256" key="4">
    <source>
        <dbReference type="ARBA" id="ARBA00022692"/>
    </source>
</evidence>
<feature type="domain" description="Peptidase S54 rhomboid" evidence="9">
    <location>
        <begin position="45"/>
        <end position="190"/>
    </location>
</feature>
<keyword evidence="5" id="KW-0378">Hydrolase</keyword>
<comment type="subcellular location">
    <subcellularLocation>
        <location evidence="1">Membrane</location>
        <topology evidence="1">Multi-pass membrane protein</topology>
    </subcellularLocation>
</comment>
<comment type="similarity">
    <text evidence="2">Belongs to the peptidase S54 family.</text>
</comment>
<dbReference type="InterPro" id="IPR022764">
    <property type="entry name" value="Peptidase_S54_rhomboid_dom"/>
</dbReference>
<evidence type="ECO:0000256" key="8">
    <source>
        <dbReference type="SAM" id="Phobius"/>
    </source>
</evidence>
<evidence type="ECO:0000256" key="1">
    <source>
        <dbReference type="ARBA" id="ARBA00004141"/>
    </source>
</evidence>
<name>A0A6C0IWI0_9ZZZZ</name>
<organism evidence="10">
    <name type="scientific">viral metagenome</name>
    <dbReference type="NCBI Taxonomy" id="1070528"/>
    <lineage>
        <taxon>unclassified sequences</taxon>
        <taxon>metagenomes</taxon>
        <taxon>organismal metagenomes</taxon>
    </lineage>
</organism>
<reference evidence="10" key="1">
    <citation type="journal article" date="2020" name="Nature">
        <title>Giant virus diversity and host interactions through global metagenomics.</title>
        <authorList>
            <person name="Schulz F."/>
            <person name="Roux S."/>
            <person name="Paez-Espino D."/>
            <person name="Jungbluth S."/>
            <person name="Walsh D.A."/>
            <person name="Denef V.J."/>
            <person name="McMahon K.D."/>
            <person name="Konstantinidis K.T."/>
            <person name="Eloe-Fadrosh E.A."/>
            <person name="Kyrpides N.C."/>
            <person name="Woyke T."/>
        </authorList>
    </citation>
    <scope>NUCLEOTIDE SEQUENCE</scope>
    <source>
        <strain evidence="10">GVMAG-M-3300024302-11</strain>
    </source>
</reference>
<feature type="transmembrane region" description="Helical" evidence="8">
    <location>
        <begin position="6"/>
        <end position="26"/>
    </location>
</feature>
<evidence type="ECO:0000256" key="7">
    <source>
        <dbReference type="ARBA" id="ARBA00023136"/>
    </source>
</evidence>
<evidence type="ECO:0000256" key="5">
    <source>
        <dbReference type="ARBA" id="ARBA00022801"/>
    </source>
</evidence>
<evidence type="ECO:0000256" key="6">
    <source>
        <dbReference type="ARBA" id="ARBA00022989"/>
    </source>
</evidence>
<feature type="transmembrane region" description="Helical" evidence="8">
    <location>
        <begin position="165"/>
        <end position="190"/>
    </location>
</feature>
<protein>
    <recommendedName>
        <fullName evidence="9">Peptidase S54 rhomboid domain-containing protein</fullName>
    </recommendedName>
</protein>
<dbReference type="Gene3D" id="1.20.1540.10">
    <property type="entry name" value="Rhomboid-like"/>
    <property type="match status" value="1"/>
</dbReference>
<dbReference type="GO" id="GO:0016020">
    <property type="term" value="C:membrane"/>
    <property type="evidence" value="ECO:0007669"/>
    <property type="project" value="UniProtKB-SubCell"/>
</dbReference>
<accession>A0A6C0IWI0</accession>
<dbReference type="PANTHER" id="PTHR43066:SF1">
    <property type="entry name" value="RHOMBOID PROTEIN 2"/>
    <property type="match status" value="1"/>
</dbReference>
<keyword evidence="6 8" id="KW-1133">Transmembrane helix</keyword>
<dbReference type="InterPro" id="IPR035952">
    <property type="entry name" value="Rhomboid-like_sf"/>
</dbReference>
<dbReference type="SUPFAM" id="SSF144091">
    <property type="entry name" value="Rhomboid-like"/>
    <property type="match status" value="1"/>
</dbReference>